<dbReference type="EMBL" id="AAGW02002289">
    <property type="status" value="NOT_ANNOTATED_CDS"/>
    <property type="molecule type" value="Genomic_DNA"/>
</dbReference>
<feature type="region of interest" description="Disordered" evidence="1">
    <location>
        <begin position="351"/>
        <end position="371"/>
    </location>
</feature>
<dbReference type="InParanoid" id="G1TMN9"/>
<feature type="region of interest" description="Disordered" evidence="1">
    <location>
        <begin position="92"/>
        <end position="114"/>
    </location>
</feature>
<dbReference type="STRING" id="9986.ENSOCUP00000018250"/>
<dbReference type="Proteomes" id="UP000001811">
    <property type="component" value="Chromosome 13"/>
</dbReference>
<dbReference type="eggNOG" id="ENOG502SCCV">
    <property type="taxonomic scope" value="Eukaryota"/>
</dbReference>
<organism evidence="2 3">
    <name type="scientific">Oryctolagus cuniculus</name>
    <name type="common">Rabbit</name>
    <dbReference type="NCBI Taxonomy" id="9986"/>
    <lineage>
        <taxon>Eukaryota</taxon>
        <taxon>Metazoa</taxon>
        <taxon>Chordata</taxon>
        <taxon>Craniata</taxon>
        <taxon>Vertebrata</taxon>
        <taxon>Euteleostomi</taxon>
        <taxon>Mammalia</taxon>
        <taxon>Eutheria</taxon>
        <taxon>Euarchontoglires</taxon>
        <taxon>Glires</taxon>
        <taxon>Lagomorpha</taxon>
        <taxon>Leporidae</taxon>
        <taxon>Oryctolagus</taxon>
    </lineage>
</organism>
<evidence type="ECO:0000256" key="1">
    <source>
        <dbReference type="SAM" id="MobiDB-lite"/>
    </source>
</evidence>
<dbReference type="HOGENOM" id="CLU_058935_0_0_1"/>
<accession>G1TMN9</accession>
<dbReference type="GeneTree" id="ENSGT00390000010146"/>
<dbReference type="EMBL" id="AAGW02002290">
    <property type="status" value="NOT_ANNOTATED_CDS"/>
    <property type="molecule type" value="Genomic_DNA"/>
</dbReference>
<reference evidence="2 3" key="1">
    <citation type="journal article" date="2011" name="Nature">
        <title>A high-resolution map of human evolutionary constraint using 29 mammals.</title>
        <authorList>
            <person name="Lindblad-Toh K."/>
            <person name="Garber M."/>
            <person name="Zuk O."/>
            <person name="Lin M.F."/>
            <person name="Parker B.J."/>
            <person name="Washietl S."/>
            <person name="Kheradpour P."/>
            <person name="Ernst J."/>
            <person name="Jordan G."/>
            <person name="Mauceli E."/>
            <person name="Ward L.D."/>
            <person name="Lowe C.B."/>
            <person name="Holloway A.K."/>
            <person name="Clamp M."/>
            <person name="Gnerre S."/>
            <person name="Alfoldi J."/>
            <person name="Beal K."/>
            <person name="Chang J."/>
            <person name="Clawson H."/>
            <person name="Cuff J."/>
            <person name="Di Palma F."/>
            <person name="Fitzgerald S."/>
            <person name="Flicek P."/>
            <person name="Guttman M."/>
            <person name="Hubisz M.J."/>
            <person name="Jaffe D.B."/>
            <person name="Jungreis I."/>
            <person name="Kent W.J."/>
            <person name="Kostka D."/>
            <person name="Lara M."/>
            <person name="Martins A.L."/>
            <person name="Massingham T."/>
            <person name="Moltke I."/>
            <person name="Raney B.J."/>
            <person name="Rasmussen M.D."/>
            <person name="Robinson J."/>
            <person name="Stark A."/>
            <person name="Vilella A.J."/>
            <person name="Wen J."/>
            <person name="Xie X."/>
            <person name="Zody M.C."/>
            <person name="Baldwin J."/>
            <person name="Bloom T."/>
            <person name="Chin C.W."/>
            <person name="Heiman D."/>
            <person name="Nicol R."/>
            <person name="Nusbaum C."/>
            <person name="Young S."/>
            <person name="Wilkinson J."/>
            <person name="Worley K.C."/>
            <person name="Kovar C.L."/>
            <person name="Muzny D.M."/>
            <person name="Gibbs R.A."/>
            <person name="Cree A."/>
            <person name="Dihn H.H."/>
            <person name="Fowler G."/>
            <person name="Jhangiani S."/>
            <person name="Joshi V."/>
            <person name="Lee S."/>
            <person name="Lewis L.R."/>
            <person name="Nazareth L.V."/>
            <person name="Okwuonu G."/>
            <person name="Santibanez J."/>
            <person name="Warren W.C."/>
            <person name="Mardis E.R."/>
            <person name="Weinstock G.M."/>
            <person name="Wilson R.K."/>
            <person name="Delehaunty K."/>
            <person name="Dooling D."/>
            <person name="Fronik C."/>
            <person name="Fulton L."/>
            <person name="Fulton B."/>
            <person name="Graves T."/>
            <person name="Minx P."/>
            <person name="Sodergren E."/>
            <person name="Birney E."/>
            <person name="Margulies E.H."/>
            <person name="Herrero J."/>
            <person name="Green E.D."/>
            <person name="Haussler D."/>
            <person name="Siepel A."/>
            <person name="Goldman N."/>
            <person name="Pollard K.S."/>
            <person name="Pedersen J.S."/>
            <person name="Lander E.S."/>
            <person name="Kellis M."/>
        </authorList>
    </citation>
    <scope>NUCLEOTIDE SEQUENCE [LARGE SCALE GENOMIC DNA]</scope>
    <source>
        <strain evidence="2 3">Thorbecke inbred</strain>
    </source>
</reference>
<sequence>MMAEKILEKLDVLDKQEKTLLDQRAKKNRLQSEGRKKVLVIPLTFDFRLEFEEAVATPTAKALSKIRKNKLSDIKKPKAHVSFKCEHKPGKNDFEKSNLGPHLVPTNTKNEESKPIEKIEENLKSRSVELFHYLKDTPEPLHACGRSCGSTVLSPVLSSHTNTCEKEKGSVSCTAQIENKTGKLLDSFVQLEDDVNKRRKAPPQMNDINTKENKSTRNCQLSDYYSVRKKSLVPLCFEDELKNPNAKIICPAKREPFHMEESETNPIIFHDTRNVQMLLLTKNRHSTYPLNNENTYLRKRTNFILERNCDVHKSLVSGQSITLCKPQKTTSIARRNETRPMPFEVGRRITKEKSNNQKLENGSCNRSPQASSSLTKKIVHYLDKTVVQEMNTKVGKCEKMFYTVKRTDTHKFGTSPFTCFSKPVKNILKIHKSKNITPLDDLLNLPDEN</sequence>
<gene>
    <name evidence="2" type="primary">C1orf141</name>
</gene>
<dbReference type="EMBL" id="AAGW02002292">
    <property type="status" value="NOT_ANNOTATED_CDS"/>
    <property type="molecule type" value="Genomic_DNA"/>
</dbReference>
<reference evidence="2" key="2">
    <citation type="submission" date="2025-08" db="UniProtKB">
        <authorList>
            <consortium name="Ensembl"/>
        </authorList>
    </citation>
    <scope>IDENTIFICATION</scope>
    <source>
        <strain evidence="2">Thorbecke</strain>
    </source>
</reference>
<dbReference type="EMBL" id="AAGW02002287">
    <property type="status" value="NOT_ANNOTATED_CDS"/>
    <property type="molecule type" value="Genomic_DNA"/>
</dbReference>
<dbReference type="PANTHER" id="PTHR36873:SF1">
    <property type="entry name" value="HYPOTHETICAL GENE SUPPORTED BY BC079057"/>
    <property type="match status" value="1"/>
</dbReference>
<dbReference type="AlphaFoldDB" id="G1TMN9"/>
<keyword evidence="3" id="KW-1185">Reference proteome</keyword>
<protein>
    <submittedName>
        <fullName evidence="2">Chromosome 1 open reading frame 141</fullName>
    </submittedName>
</protein>
<dbReference type="PaxDb" id="9986-ENSOCUP00000018250"/>
<evidence type="ECO:0000313" key="3">
    <source>
        <dbReference type="Proteomes" id="UP000001811"/>
    </source>
</evidence>
<dbReference type="EMBL" id="AAGW02002291">
    <property type="status" value="NOT_ANNOTATED_CDS"/>
    <property type="molecule type" value="Genomic_DNA"/>
</dbReference>
<dbReference type="Ensembl" id="ENSOCUT00000026897.3">
    <property type="protein sequence ID" value="ENSOCUP00000018250.2"/>
    <property type="gene ID" value="ENSOCUG00000012268.4"/>
</dbReference>
<name>G1TMN9_RABIT</name>
<reference evidence="2" key="3">
    <citation type="submission" date="2025-09" db="UniProtKB">
        <authorList>
            <consortium name="Ensembl"/>
        </authorList>
    </citation>
    <scope>IDENTIFICATION</scope>
    <source>
        <strain evidence="2">Thorbecke</strain>
    </source>
</reference>
<dbReference type="OMA" id="HPMENRN"/>
<dbReference type="PANTHER" id="PTHR36873">
    <property type="entry name" value="HYPOTHETICAL GENE SUPPORTED BY BC079057"/>
    <property type="match status" value="1"/>
</dbReference>
<evidence type="ECO:0000313" key="2">
    <source>
        <dbReference type="Ensembl" id="ENSOCUP00000018250.2"/>
    </source>
</evidence>
<dbReference type="Bgee" id="ENSOCUG00000012268">
    <property type="expression patterns" value="Expressed in testis and 7 other cell types or tissues"/>
</dbReference>
<dbReference type="InterPro" id="IPR027847">
    <property type="entry name" value="DUF4545"/>
</dbReference>
<dbReference type="EMBL" id="AAGW02002288">
    <property type="status" value="NOT_ANNOTATED_CDS"/>
    <property type="molecule type" value="Genomic_DNA"/>
</dbReference>
<dbReference type="Pfam" id="PF15078">
    <property type="entry name" value="DUF4545"/>
    <property type="match status" value="1"/>
</dbReference>
<proteinExistence type="predicted"/>
<feature type="compositionally biased region" description="Polar residues" evidence="1">
    <location>
        <begin position="356"/>
        <end position="371"/>
    </location>
</feature>